<keyword evidence="1" id="KW-0677">Repeat</keyword>
<accession>A0AAE3A708</accession>
<dbReference type="Pfam" id="PF03123">
    <property type="entry name" value="CAT_RBD"/>
    <property type="match status" value="1"/>
</dbReference>
<protein>
    <submittedName>
        <fullName evidence="3">PRD domain-containing protein</fullName>
    </submittedName>
</protein>
<dbReference type="PANTHER" id="PTHR30185:SF15">
    <property type="entry name" value="CRYPTIC BETA-GLUCOSIDE BGL OPERON ANTITERMINATOR"/>
    <property type="match status" value="1"/>
</dbReference>
<organism evidence="3 4">
    <name type="scientific">Hominiventricola filiformis</name>
    <dbReference type="NCBI Taxonomy" id="2885352"/>
    <lineage>
        <taxon>Bacteria</taxon>
        <taxon>Bacillati</taxon>
        <taxon>Bacillota</taxon>
        <taxon>Clostridia</taxon>
        <taxon>Lachnospirales</taxon>
        <taxon>Lachnospiraceae</taxon>
        <taxon>Hominiventricola</taxon>
    </lineage>
</organism>
<dbReference type="PANTHER" id="PTHR30185">
    <property type="entry name" value="CRYPTIC BETA-GLUCOSIDE BGL OPERON ANTITERMINATOR"/>
    <property type="match status" value="1"/>
</dbReference>
<dbReference type="Gene3D" id="2.30.24.10">
    <property type="entry name" value="CAT RNA-binding domain"/>
    <property type="match status" value="1"/>
</dbReference>
<name>A0AAE3A708_9FIRM</name>
<dbReference type="EMBL" id="JAJEPS010000001">
    <property type="protein sequence ID" value="MCC2125080.1"/>
    <property type="molecule type" value="Genomic_DNA"/>
</dbReference>
<dbReference type="InterPro" id="IPR036650">
    <property type="entry name" value="CAT_RNA-bd_dom_sf"/>
</dbReference>
<dbReference type="SUPFAM" id="SSF50151">
    <property type="entry name" value="SacY-like RNA-binding domain"/>
    <property type="match status" value="1"/>
</dbReference>
<dbReference type="InterPro" id="IPR004341">
    <property type="entry name" value="CAT_RNA-bd_dom"/>
</dbReference>
<evidence type="ECO:0000259" key="2">
    <source>
        <dbReference type="PROSITE" id="PS51372"/>
    </source>
</evidence>
<evidence type="ECO:0000256" key="1">
    <source>
        <dbReference type="ARBA" id="ARBA00022737"/>
    </source>
</evidence>
<evidence type="ECO:0000313" key="4">
    <source>
        <dbReference type="Proteomes" id="UP001198220"/>
    </source>
</evidence>
<feature type="domain" description="PRD" evidence="2">
    <location>
        <begin position="172"/>
        <end position="279"/>
    </location>
</feature>
<keyword evidence="4" id="KW-1185">Reference proteome</keyword>
<sequence length="279" mass="32342">MKIIKIVNNNIVTSLDEQNREIIVMGRGLGFGRKPGMTIDDGKVEKVFRLNSAGENQKLVDIIQDIPLEHIKAADQIIEYAKNMLGEKLKETIYLSLIDHIDGAIERYENQIQFANPLLWEIKQYYPSEFKVGVQSLNILKKMLGIELPVDEAAFIALHFITAEYDTKMDVTFDIPRLIDDIIAIVESEFSIKINKESIHYERFITHLKFFAARVLQAKQMPDDDDFLFRNMIRDQYKESYACAQKIRQHLGECYGVEISEEEVVYLTVHIKRVTMHVD</sequence>
<dbReference type="InterPro" id="IPR011608">
    <property type="entry name" value="PRD"/>
</dbReference>
<dbReference type="RefSeq" id="WP_308458556.1">
    <property type="nucleotide sequence ID" value="NZ_JAJEPS010000001.1"/>
</dbReference>
<dbReference type="PROSITE" id="PS51372">
    <property type="entry name" value="PRD_2"/>
    <property type="match status" value="2"/>
</dbReference>
<dbReference type="AlphaFoldDB" id="A0AAE3A708"/>
<evidence type="ECO:0000313" key="3">
    <source>
        <dbReference type="EMBL" id="MCC2125080.1"/>
    </source>
</evidence>
<feature type="domain" description="PRD" evidence="2">
    <location>
        <begin position="65"/>
        <end position="170"/>
    </location>
</feature>
<dbReference type="GO" id="GO:0006355">
    <property type="term" value="P:regulation of DNA-templated transcription"/>
    <property type="evidence" value="ECO:0007669"/>
    <property type="project" value="InterPro"/>
</dbReference>
<dbReference type="InterPro" id="IPR036634">
    <property type="entry name" value="PRD_sf"/>
</dbReference>
<comment type="caution">
    <text evidence="3">The sequence shown here is derived from an EMBL/GenBank/DDBJ whole genome shotgun (WGS) entry which is preliminary data.</text>
</comment>
<reference evidence="3 4" key="1">
    <citation type="submission" date="2021-10" db="EMBL/GenBank/DDBJ databases">
        <title>Anaerobic single-cell dispensing facilitates the cultivation of human gut bacteria.</title>
        <authorList>
            <person name="Afrizal A."/>
        </authorList>
    </citation>
    <scope>NUCLEOTIDE SEQUENCE [LARGE SCALE GENOMIC DNA]</scope>
    <source>
        <strain evidence="3 4">CLA-AA-H276</strain>
    </source>
</reference>
<gene>
    <name evidence="3" type="ORF">LKD36_02680</name>
</gene>
<dbReference type="NCBIfam" id="NF046042">
    <property type="entry name" value="LicT"/>
    <property type="match status" value="1"/>
</dbReference>
<dbReference type="SMART" id="SM01061">
    <property type="entry name" value="CAT_RBD"/>
    <property type="match status" value="1"/>
</dbReference>
<dbReference type="InterPro" id="IPR050661">
    <property type="entry name" value="BglG_antiterminators"/>
</dbReference>
<dbReference type="SUPFAM" id="SSF63520">
    <property type="entry name" value="PTS-regulatory domain, PRD"/>
    <property type="match status" value="2"/>
</dbReference>
<dbReference type="GO" id="GO:0003723">
    <property type="term" value="F:RNA binding"/>
    <property type="evidence" value="ECO:0007669"/>
    <property type="project" value="InterPro"/>
</dbReference>
<dbReference type="Pfam" id="PF00874">
    <property type="entry name" value="PRD"/>
    <property type="match status" value="2"/>
</dbReference>
<dbReference type="Proteomes" id="UP001198220">
    <property type="component" value="Unassembled WGS sequence"/>
</dbReference>
<dbReference type="Gene3D" id="1.10.1790.10">
    <property type="entry name" value="PRD domain"/>
    <property type="match status" value="2"/>
</dbReference>
<proteinExistence type="predicted"/>